<dbReference type="InterPro" id="IPR027640">
    <property type="entry name" value="Kinesin-like_fam"/>
</dbReference>
<name>A0A136IYH6_9PEZI</name>
<dbReference type="EMBL" id="KQ964254">
    <property type="protein sequence ID" value="KXJ89934.1"/>
    <property type="molecule type" value="Genomic_DNA"/>
</dbReference>
<dbReference type="STRING" id="196109.A0A136IYH6"/>
<organism evidence="8 9">
    <name type="scientific">Microdochium bolleyi</name>
    <dbReference type="NCBI Taxonomy" id="196109"/>
    <lineage>
        <taxon>Eukaryota</taxon>
        <taxon>Fungi</taxon>
        <taxon>Dikarya</taxon>
        <taxon>Ascomycota</taxon>
        <taxon>Pezizomycotina</taxon>
        <taxon>Sordariomycetes</taxon>
        <taxon>Xylariomycetidae</taxon>
        <taxon>Xylariales</taxon>
        <taxon>Microdochiaceae</taxon>
        <taxon>Microdochium</taxon>
    </lineage>
</organism>
<dbReference type="GO" id="GO:0005524">
    <property type="term" value="F:ATP binding"/>
    <property type="evidence" value="ECO:0007669"/>
    <property type="project" value="UniProtKB-UniRule"/>
</dbReference>
<dbReference type="PRINTS" id="PR00380">
    <property type="entry name" value="KINESINHEAVY"/>
</dbReference>
<protein>
    <submittedName>
        <fullName evidence="8">p-loop containing nucleoside triphosphate hydrolase protein</fullName>
    </submittedName>
</protein>
<evidence type="ECO:0000256" key="3">
    <source>
        <dbReference type="ARBA" id="ARBA00022741"/>
    </source>
</evidence>
<keyword evidence="9" id="KW-1185">Reference proteome</keyword>
<keyword evidence="6" id="KW-0505">Motor protein</keyword>
<dbReference type="AlphaFoldDB" id="A0A136IYH6"/>
<evidence type="ECO:0000313" key="9">
    <source>
        <dbReference type="Proteomes" id="UP000070501"/>
    </source>
</evidence>
<evidence type="ECO:0000313" key="8">
    <source>
        <dbReference type="EMBL" id="KXJ89934.1"/>
    </source>
</evidence>
<dbReference type="OrthoDB" id="3176171at2759"/>
<reference evidence="9" key="1">
    <citation type="submission" date="2016-02" db="EMBL/GenBank/DDBJ databases">
        <title>Draft genome sequence of Microdochium bolleyi, a fungal endophyte of beachgrass.</title>
        <authorList>
            <consortium name="DOE Joint Genome Institute"/>
            <person name="David A.S."/>
            <person name="May G."/>
            <person name="Haridas S."/>
            <person name="Lim J."/>
            <person name="Wang M."/>
            <person name="Labutti K."/>
            <person name="Lipzen A."/>
            <person name="Barry K."/>
            <person name="Grigoriev I.V."/>
        </authorList>
    </citation>
    <scope>NUCLEOTIDE SEQUENCE [LARGE SCALE GENOMIC DNA]</scope>
    <source>
        <strain evidence="9">J235TASD1</strain>
    </source>
</reference>
<dbReference type="GO" id="GO:0005875">
    <property type="term" value="C:microtubule associated complex"/>
    <property type="evidence" value="ECO:0007669"/>
    <property type="project" value="TreeGrafter"/>
</dbReference>
<feature type="binding site" evidence="6">
    <location>
        <begin position="65"/>
        <end position="72"/>
    </location>
    <ligand>
        <name>ATP</name>
        <dbReference type="ChEBI" id="CHEBI:30616"/>
    </ligand>
</feature>
<evidence type="ECO:0000256" key="5">
    <source>
        <dbReference type="ARBA" id="ARBA00023054"/>
    </source>
</evidence>
<evidence type="ECO:0000259" key="7">
    <source>
        <dbReference type="PROSITE" id="PS50067"/>
    </source>
</evidence>
<gene>
    <name evidence="8" type="ORF">Micbo1qcDRAFT_177114</name>
</gene>
<feature type="domain" description="Kinesin motor" evidence="7">
    <location>
        <begin position="1"/>
        <end position="211"/>
    </location>
</feature>
<keyword evidence="5" id="KW-0175">Coiled coil</keyword>
<dbReference type="PANTHER" id="PTHR47969:SF15">
    <property type="entry name" value="CHROMOSOME-ASSOCIATED KINESIN KIF4A-RELATED"/>
    <property type="match status" value="1"/>
</dbReference>
<dbReference type="InParanoid" id="A0A136IYH6"/>
<dbReference type="PROSITE" id="PS50067">
    <property type="entry name" value="KINESIN_MOTOR_2"/>
    <property type="match status" value="1"/>
</dbReference>
<dbReference type="Proteomes" id="UP000070501">
    <property type="component" value="Unassembled WGS sequence"/>
</dbReference>
<accession>A0A136IYH6</accession>
<dbReference type="GO" id="GO:0016787">
    <property type="term" value="F:hydrolase activity"/>
    <property type="evidence" value="ECO:0007669"/>
    <property type="project" value="UniProtKB-KW"/>
</dbReference>
<dbReference type="SUPFAM" id="SSF52540">
    <property type="entry name" value="P-loop containing nucleoside triphosphate hydrolases"/>
    <property type="match status" value="1"/>
</dbReference>
<keyword evidence="4 6" id="KW-0067">ATP-binding</keyword>
<evidence type="ECO:0000256" key="2">
    <source>
        <dbReference type="ARBA" id="ARBA00022490"/>
    </source>
</evidence>
<dbReference type="GO" id="GO:0007018">
    <property type="term" value="P:microtubule-based movement"/>
    <property type="evidence" value="ECO:0007669"/>
    <property type="project" value="InterPro"/>
</dbReference>
<comment type="similarity">
    <text evidence="6">Belongs to the TRAFAC class myosin-kinesin ATPase superfamily. Kinesin family.</text>
</comment>
<comment type="subcellular location">
    <subcellularLocation>
        <location evidence="1">Cytoplasm</location>
    </subcellularLocation>
</comment>
<evidence type="ECO:0000256" key="4">
    <source>
        <dbReference type="ARBA" id="ARBA00022840"/>
    </source>
</evidence>
<dbReference type="GO" id="GO:0051231">
    <property type="term" value="P:spindle elongation"/>
    <property type="evidence" value="ECO:0007669"/>
    <property type="project" value="TreeGrafter"/>
</dbReference>
<dbReference type="InterPro" id="IPR036961">
    <property type="entry name" value="Kinesin_motor_dom_sf"/>
</dbReference>
<dbReference type="GO" id="GO:0008017">
    <property type="term" value="F:microtubule binding"/>
    <property type="evidence" value="ECO:0007669"/>
    <property type="project" value="InterPro"/>
</dbReference>
<evidence type="ECO:0000256" key="6">
    <source>
        <dbReference type="PROSITE-ProRule" id="PRU00283"/>
    </source>
</evidence>
<dbReference type="GO" id="GO:0007052">
    <property type="term" value="P:mitotic spindle organization"/>
    <property type="evidence" value="ECO:0007669"/>
    <property type="project" value="TreeGrafter"/>
</dbReference>
<keyword evidence="2" id="KW-0963">Cytoplasm</keyword>
<dbReference type="InterPro" id="IPR001752">
    <property type="entry name" value="Kinesin_motor_dom"/>
</dbReference>
<dbReference type="Pfam" id="PF00225">
    <property type="entry name" value="Kinesin"/>
    <property type="match status" value="2"/>
</dbReference>
<evidence type="ECO:0000256" key="1">
    <source>
        <dbReference type="ARBA" id="ARBA00004496"/>
    </source>
</evidence>
<dbReference type="Gene3D" id="3.40.850.10">
    <property type="entry name" value="Kinesin motor domain"/>
    <property type="match status" value="2"/>
</dbReference>
<dbReference type="GO" id="GO:0003777">
    <property type="term" value="F:microtubule motor activity"/>
    <property type="evidence" value="ECO:0007669"/>
    <property type="project" value="InterPro"/>
</dbReference>
<dbReference type="SMART" id="SM00129">
    <property type="entry name" value="KISc"/>
    <property type="match status" value="1"/>
</dbReference>
<keyword evidence="3 6" id="KW-0547">Nucleotide-binding</keyword>
<keyword evidence="8" id="KW-0378">Hydrolase</keyword>
<dbReference type="PANTHER" id="PTHR47969">
    <property type="entry name" value="CHROMOSOME-ASSOCIATED KINESIN KIF4A-RELATED"/>
    <property type="match status" value="1"/>
</dbReference>
<proteinExistence type="inferred from homology"/>
<dbReference type="GO" id="GO:0005737">
    <property type="term" value="C:cytoplasm"/>
    <property type="evidence" value="ECO:0007669"/>
    <property type="project" value="UniProtKB-SubCell"/>
</dbReference>
<dbReference type="InterPro" id="IPR027417">
    <property type="entry name" value="P-loop_NTPase"/>
</dbReference>
<sequence>MSGQSIGKFYLSVRIKSSAHAKSYKYQIDRLFDGETTTGAIYTEAVAKLIPFACVGGIATLFAYGQSDSGKTFTISRLEELAIQALMNGSSTDDALPPHGHLASGVTQLVGAVEVTATSQTQFFELVEQAASFRRSVPTLHNAASSRSHAICRIRIRLPERHQLGELRGKAKDGFLHMIELAGSEPARDVVVHDAELMRKKHEISMKAAFI</sequence>